<accession>A0A9P4KD17</accession>
<sequence>MHEGATLQARYPQYGACIAAQQSHLSRIWCGSETFMPKLRAWDWRKCFGGEFWPFSSNHPSAIMKAERLSNRKCLQRALSNVMLSSRSARSSLKLRERYGKRILPMSTASPLLALPPELRTRVYDFYFFDNPTEAPPSSSKSPLALSLICRQLHYETRTLALQATTFRASRWHIAELKAKAERLLPICRLAIRRFELTIGIAEFLIQPQSLDGLMFADAGLASLEQLCIRFVGQPQPYSREGYIASNLEVVLLKTVAKRRNDQLRKIRIVHSGLLRLQLIEQICSGIRRRLGLGCTRDSWETTPKLEGGLFELLHNEKNDSHGRRIQIIFGSTVQEAENQCKSQQALLKAHSGIRP</sequence>
<protein>
    <recommendedName>
        <fullName evidence="3">F-box domain-containing protein</fullName>
    </recommendedName>
</protein>
<evidence type="ECO:0000313" key="2">
    <source>
        <dbReference type="Proteomes" id="UP000800093"/>
    </source>
</evidence>
<proteinExistence type="predicted"/>
<dbReference type="PANTHER" id="PTHR42085">
    <property type="entry name" value="F-BOX DOMAIN-CONTAINING PROTEIN"/>
    <property type="match status" value="1"/>
</dbReference>
<dbReference type="Proteomes" id="UP000800093">
    <property type="component" value="Unassembled WGS sequence"/>
</dbReference>
<comment type="caution">
    <text evidence="1">The sequence shown here is derived from an EMBL/GenBank/DDBJ whole genome shotgun (WGS) entry which is preliminary data.</text>
</comment>
<gene>
    <name evidence="1" type="ORF">CC78DRAFT_578805</name>
</gene>
<dbReference type="PANTHER" id="PTHR42085:SF1">
    <property type="entry name" value="F-BOX DOMAIN-CONTAINING PROTEIN"/>
    <property type="match status" value="1"/>
</dbReference>
<evidence type="ECO:0008006" key="3">
    <source>
        <dbReference type="Google" id="ProtNLM"/>
    </source>
</evidence>
<organism evidence="1 2">
    <name type="scientific">Lojkania enalia</name>
    <dbReference type="NCBI Taxonomy" id="147567"/>
    <lineage>
        <taxon>Eukaryota</taxon>
        <taxon>Fungi</taxon>
        <taxon>Dikarya</taxon>
        <taxon>Ascomycota</taxon>
        <taxon>Pezizomycotina</taxon>
        <taxon>Dothideomycetes</taxon>
        <taxon>Pleosporomycetidae</taxon>
        <taxon>Pleosporales</taxon>
        <taxon>Pleosporales incertae sedis</taxon>
        <taxon>Lojkania</taxon>
    </lineage>
</organism>
<dbReference type="AlphaFoldDB" id="A0A9P4KD17"/>
<keyword evidence="2" id="KW-1185">Reference proteome</keyword>
<name>A0A9P4KD17_9PLEO</name>
<dbReference type="InterPro" id="IPR038883">
    <property type="entry name" value="AN11006-like"/>
</dbReference>
<dbReference type="EMBL" id="ML986602">
    <property type="protein sequence ID" value="KAF2265956.1"/>
    <property type="molecule type" value="Genomic_DNA"/>
</dbReference>
<dbReference type="OrthoDB" id="62952at2759"/>
<reference evidence="2" key="1">
    <citation type="journal article" date="2020" name="Stud. Mycol.">
        <title>101 Dothideomycetes genomes: A test case for predicting lifestyles and emergence of pathogens.</title>
        <authorList>
            <person name="Haridas S."/>
            <person name="Albert R."/>
            <person name="Binder M."/>
            <person name="Bloem J."/>
            <person name="LaButti K."/>
            <person name="Salamov A."/>
            <person name="Andreopoulos B."/>
            <person name="Baker S."/>
            <person name="Barry K."/>
            <person name="Bills G."/>
            <person name="Bluhm B."/>
            <person name="Cannon C."/>
            <person name="Castanera R."/>
            <person name="Culley D."/>
            <person name="Daum C."/>
            <person name="Ezra D."/>
            <person name="Gonzalez J."/>
            <person name="Henrissat B."/>
            <person name="Kuo A."/>
            <person name="Liang C."/>
            <person name="Lipzen A."/>
            <person name="Lutzoni F."/>
            <person name="Magnuson J."/>
            <person name="Mondo S."/>
            <person name="Nolan M."/>
            <person name="Ohm R."/>
            <person name="Pangilinan J."/>
            <person name="Park H.-J."/>
            <person name="Ramirez L."/>
            <person name="Alfaro M."/>
            <person name="Sun H."/>
            <person name="Tritt A."/>
            <person name="Yoshinaga Y."/>
            <person name="Zwiers L.-H."/>
            <person name="Turgeon B."/>
            <person name="Goodwin S."/>
            <person name="Spatafora J."/>
            <person name="Crous P."/>
            <person name="Grigoriev I."/>
        </authorList>
    </citation>
    <scope>NUCLEOTIDE SEQUENCE [LARGE SCALE GENOMIC DNA]</scope>
    <source>
        <strain evidence="2">CBS 304.66</strain>
    </source>
</reference>
<evidence type="ECO:0000313" key="1">
    <source>
        <dbReference type="EMBL" id="KAF2265956.1"/>
    </source>
</evidence>